<feature type="domain" description="RNase H type-1" evidence="2">
    <location>
        <begin position="154"/>
        <end position="320"/>
    </location>
</feature>
<feature type="compositionally biased region" description="Polar residues" evidence="1">
    <location>
        <begin position="42"/>
        <end position="58"/>
    </location>
</feature>
<feature type="region of interest" description="Disordered" evidence="1">
    <location>
        <begin position="42"/>
        <end position="109"/>
    </location>
</feature>
<proteinExistence type="predicted"/>
<dbReference type="GO" id="GO:0004523">
    <property type="term" value="F:RNA-DNA hybrid ribonuclease activity"/>
    <property type="evidence" value="ECO:0007669"/>
    <property type="project" value="InterPro"/>
</dbReference>
<dbReference type="InterPro" id="IPR036397">
    <property type="entry name" value="RNaseH_sf"/>
</dbReference>
<dbReference type="CDD" id="cd09276">
    <property type="entry name" value="Rnase_HI_RT_non_LTR"/>
    <property type="match status" value="1"/>
</dbReference>
<feature type="compositionally biased region" description="Basic and acidic residues" evidence="1">
    <location>
        <begin position="648"/>
        <end position="657"/>
    </location>
</feature>
<gene>
    <name evidence="3" type="ORF">QBC37DRAFT_394200</name>
</gene>
<evidence type="ECO:0000313" key="4">
    <source>
        <dbReference type="Proteomes" id="UP001301769"/>
    </source>
</evidence>
<dbReference type="EMBL" id="MU858046">
    <property type="protein sequence ID" value="KAK4219830.1"/>
    <property type="molecule type" value="Genomic_DNA"/>
</dbReference>
<dbReference type="InterPro" id="IPR002156">
    <property type="entry name" value="RNaseH_domain"/>
</dbReference>
<dbReference type="GO" id="GO:0003676">
    <property type="term" value="F:nucleic acid binding"/>
    <property type="evidence" value="ECO:0007669"/>
    <property type="project" value="InterPro"/>
</dbReference>
<evidence type="ECO:0000256" key="1">
    <source>
        <dbReference type="SAM" id="MobiDB-lite"/>
    </source>
</evidence>
<reference evidence="3" key="1">
    <citation type="journal article" date="2023" name="Mol. Phylogenet. Evol.">
        <title>Genome-scale phylogeny and comparative genomics of the fungal order Sordariales.</title>
        <authorList>
            <person name="Hensen N."/>
            <person name="Bonometti L."/>
            <person name="Westerberg I."/>
            <person name="Brannstrom I.O."/>
            <person name="Guillou S."/>
            <person name="Cros-Aarteil S."/>
            <person name="Calhoun S."/>
            <person name="Haridas S."/>
            <person name="Kuo A."/>
            <person name="Mondo S."/>
            <person name="Pangilinan J."/>
            <person name="Riley R."/>
            <person name="LaButti K."/>
            <person name="Andreopoulos B."/>
            <person name="Lipzen A."/>
            <person name="Chen C."/>
            <person name="Yan M."/>
            <person name="Daum C."/>
            <person name="Ng V."/>
            <person name="Clum A."/>
            <person name="Steindorff A."/>
            <person name="Ohm R.A."/>
            <person name="Martin F."/>
            <person name="Silar P."/>
            <person name="Natvig D.O."/>
            <person name="Lalanne C."/>
            <person name="Gautier V."/>
            <person name="Ament-Velasquez S.L."/>
            <person name="Kruys A."/>
            <person name="Hutchinson M.I."/>
            <person name="Powell A.J."/>
            <person name="Barry K."/>
            <person name="Miller A.N."/>
            <person name="Grigoriev I.V."/>
            <person name="Debuchy R."/>
            <person name="Gladieux P."/>
            <person name="Hiltunen Thoren M."/>
            <person name="Johannesson H."/>
        </authorList>
    </citation>
    <scope>NUCLEOTIDE SEQUENCE</scope>
    <source>
        <strain evidence="3">PSN293</strain>
    </source>
</reference>
<dbReference type="PROSITE" id="PS50879">
    <property type="entry name" value="RNASE_H_1"/>
    <property type="match status" value="1"/>
</dbReference>
<comment type="caution">
    <text evidence="3">The sequence shown here is derived from an EMBL/GenBank/DDBJ whole genome shotgun (WGS) entry which is preliminary data.</text>
</comment>
<protein>
    <recommendedName>
        <fullName evidence="2">RNase H type-1 domain-containing protein</fullName>
    </recommendedName>
</protein>
<feature type="region of interest" description="Disordered" evidence="1">
    <location>
        <begin position="329"/>
        <end position="365"/>
    </location>
</feature>
<evidence type="ECO:0000313" key="3">
    <source>
        <dbReference type="EMBL" id="KAK4219830.1"/>
    </source>
</evidence>
<reference evidence="3" key="2">
    <citation type="submission" date="2023-05" db="EMBL/GenBank/DDBJ databases">
        <authorList>
            <consortium name="Lawrence Berkeley National Laboratory"/>
            <person name="Steindorff A."/>
            <person name="Hensen N."/>
            <person name="Bonometti L."/>
            <person name="Westerberg I."/>
            <person name="Brannstrom I.O."/>
            <person name="Guillou S."/>
            <person name="Cros-Aarteil S."/>
            <person name="Calhoun S."/>
            <person name="Haridas S."/>
            <person name="Kuo A."/>
            <person name="Mondo S."/>
            <person name="Pangilinan J."/>
            <person name="Riley R."/>
            <person name="Labutti K."/>
            <person name="Andreopoulos B."/>
            <person name="Lipzen A."/>
            <person name="Chen C."/>
            <person name="Yanf M."/>
            <person name="Daum C."/>
            <person name="Ng V."/>
            <person name="Clum A."/>
            <person name="Ohm R."/>
            <person name="Martin F."/>
            <person name="Silar P."/>
            <person name="Natvig D."/>
            <person name="Lalanne C."/>
            <person name="Gautier V."/>
            <person name="Ament-Velasquez S.L."/>
            <person name="Kruys A."/>
            <person name="Hutchinson M.I."/>
            <person name="Powell A.J."/>
            <person name="Barry K."/>
            <person name="Miller A.N."/>
            <person name="Grigoriev I.V."/>
            <person name="Debuchy R."/>
            <person name="Gladieux P."/>
            <person name="Thoren M.H."/>
            <person name="Johannesson H."/>
        </authorList>
    </citation>
    <scope>NUCLEOTIDE SEQUENCE</scope>
    <source>
        <strain evidence="3">PSN293</strain>
    </source>
</reference>
<feature type="compositionally biased region" description="Low complexity" evidence="1">
    <location>
        <begin position="611"/>
        <end position="647"/>
    </location>
</feature>
<evidence type="ECO:0000259" key="2">
    <source>
        <dbReference type="PROSITE" id="PS50879"/>
    </source>
</evidence>
<dbReference type="InterPro" id="IPR012337">
    <property type="entry name" value="RNaseH-like_sf"/>
</dbReference>
<accession>A0AAN6YL66</accession>
<dbReference type="Gene3D" id="3.30.420.10">
    <property type="entry name" value="Ribonuclease H-like superfamily/Ribonuclease H"/>
    <property type="match status" value="1"/>
</dbReference>
<feature type="compositionally biased region" description="Acidic residues" evidence="1">
    <location>
        <begin position="71"/>
        <end position="80"/>
    </location>
</feature>
<feature type="region of interest" description="Disordered" evidence="1">
    <location>
        <begin position="603"/>
        <end position="730"/>
    </location>
</feature>
<feature type="compositionally biased region" description="Low complexity" evidence="1">
    <location>
        <begin position="552"/>
        <end position="580"/>
    </location>
</feature>
<name>A0AAN6YL66_9PEZI</name>
<feature type="compositionally biased region" description="Basic residues" evidence="1">
    <location>
        <begin position="537"/>
        <end position="550"/>
    </location>
</feature>
<feature type="compositionally biased region" description="Pro residues" evidence="1">
    <location>
        <begin position="89"/>
        <end position="104"/>
    </location>
</feature>
<dbReference type="SUPFAM" id="SSF53098">
    <property type="entry name" value="Ribonuclease H-like"/>
    <property type="match status" value="1"/>
</dbReference>
<dbReference type="AlphaFoldDB" id="A0AAN6YL66"/>
<dbReference type="Proteomes" id="UP001301769">
    <property type="component" value="Unassembled WGS sequence"/>
</dbReference>
<feature type="region of interest" description="Disordered" evidence="1">
    <location>
        <begin position="536"/>
        <end position="585"/>
    </location>
</feature>
<feature type="compositionally biased region" description="Low complexity" evidence="1">
    <location>
        <begin position="329"/>
        <end position="358"/>
    </location>
</feature>
<organism evidence="3 4">
    <name type="scientific">Rhypophila decipiens</name>
    <dbReference type="NCBI Taxonomy" id="261697"/>
    <lineage>
        <taxon>Eukaryota</taxon>
        <taxon>Fungi</taxon>
        <taxon>Dikarya</taxon>
        <taxon>Ascomycota</taxon>
        <taxon>Pezizomycotina</taxon>
        <taxon>Sordariomycetes</taxon>
        <taxon>Sordariomycetidae</taxon>
        <taxon>Sordariales</taxon>
        <taxon>Naviculisporaceae</taxon>
        <taxon>Rhypophila</taxon>
    </lineage>
</organism>
<keyword evidence="4" id="KW-1185">Reference proteome</keyword>
<sequence length="788" mass="85205">MFKDFFSAVHSLAEDITTLSGSGEIFDSSFFDLTSAEEFLETNNNTSTANEKTKSAATAAQEEHVPPPSPDSDEDEEGDVFFDALENPSPLPPPPPLPPTPPPPKRTKEQIEAAIKSMIIIEKRKHAFPYAKFFDDDASPEDDGSSSDSGNLDMSSHLVIWTDASWHKDFAGVGLVFRNSQDQEEEWLEDGYTILPPFPKENFSYELLGIGLALKTAAEQVVASQSKSSERAPIKRVTIFNDSQDGIRKSEKHIRNYFGVPLFGPEQPVYGGGVQTLLTGAKSLEVLWDRGVEVEIRWSPGHCGIQENERADEVAKLAARYGFTSLSLAEPESESSLTEPISLTESESLPEPSQSSQSVKGDVDGLVDNNIEDVEEGLKKNGNGNVKSSIAHLVAGYVCTALGGLLASSPTPRAQVDSDSGTVVKDAGCLDGNGNRDGNDKPSTAKWVATLAAGNIFPGLGLSTSSPTAQVVLADSPPGSGLEGDRGVDMDRTVKLGNGKGQVRAEAISGYSLPPTPPDSDGEVEVVVVSSIEINKKGRGSRSSRKRRQGKGTDTSGTGTASTGTSATDTSITGTSGTSSELAHDGSVPLPFWLRAPRDYTCSTISGSGSGEQQKQESQPGKQPQQQQQEPQTEEQPQQKKQQQQQVEVKEQQEKASPRKAKILRILMPSSGQQAQEKPQQQQQQQQQQAKQEDKPASPSTSKFKILRIVMPPKKRQQQQAKKQEDNKKVRIMRLPVPVLRVVDEMMHMVDGMNDRTAPVKKLKQTMAKSCGIVEEGGPRGRMDDGRA</sequence>
<feature type="compositionally biased region" description="Low complexity" evidence="1">
    <location>
        <begin position="673"/>
        <end position="690"/>
    </location>
</feature>